<evidence type="ECO:0000256" key="1">
    <source>
        <dbReference type="SAM" id="Phobius"/>
    </source>
</evidence>
<dbReference type="RefSeq" id="WP_268267360.1">
    <property type="nucleotide sequence ID" value="NZ_JALQCW010000124.1"/>
</dbReference>
<keyword evidence="1" id="KW-0812">Transmembrane</keyword>
<evidence type="ECO:0000313" key="3">
    <source>
        <dbReference type="Proteomes" id="UP001155059"/>
    </source>
</evidence>
<feature type="transmembrane region" description="Helical" evidence="1">
    <location>
        <begin position="154"/>
        <end position="179"/>
    </location>
</feature>
<dbReference type="AlphaFoldDB" id="A0A9X1Z2H2"/>
<organism evidence="2 3">
    <name type="scientific">Pseudomonas morbosilactucae</name>
    <dbReference type="NCBI Taxonomy" id="2938197"/>
    <lineage>
        <taxon>Bacteria</taxon>
        <taxon>Pseudomonadati</taxon>
        <taxon>Pseudomonadota</taxon>
        <taxon>Gammaproteobacteria</taxon>
        <taxon>Pseudomonadales</taxon>
        <taxon>Pseudomonadaceae</taxon>
        <taxon>Pseudomonas</taxon>
    </lineage>
</organism>
<accession>A0A9X1Z2H2</accession>
<protein>
    <submittedName>
        <fullName evidence="2">YniB family protein</fullName>
    </submittedName>
</protein>
<sequence>MNYLRAQLLYRLSIAAGALTFSAALISTVFSTLKMLHWRLDNGTAMSETINRPITQFTVWLNNNTRPLDWFWDNSPTPDFIRLSNASHWKYLVIYLLIFLGAALYSWGRTLMVKMEAIEDQMEAQLKLATPDGETAMTREQLEDSTVIDEIPSFFAQVSLLVVKPLTIGLIGVGLLWMLRII</sequence>
<dbReference type="Proteomes" id="UP001155059">
    <property type="component" value="Unassembled WGS sequence"/>
</dbReference>
<dbReference type="Pfam" id="PF14002">
    <property type="entry name" value="YniB"/>
    <property type="match status" value="1"/>
</dbReference>
<name>A0A9X1Z2H2_9PSED</name>
<dbReference type="InterPro" id="IPR025229">
    <property type="entry name" value="YniB-like"/>
</dbReference>
<dbReference type="EMBL" id="JALQCW010000124">
    <property type="protein sequence ID" value="MCK9802324.1"/>
    <property type="molecule type" value="Genomic_DNA"/>
</dbReference>
<evidence type="ECO:0000313" key="2">
    <source>
        <dbReference type="EMBL" id="MCK9802324.1"/>
    </source>
</evidence>
<gene>
    <name evidence="2" type="ORF">M1B34_32940</name>
</gene>
<feature type="transmembrane region" description="Helical" evidence="1">
    <location>
        <begin position="89"/>
        <end position="107"/>
    </location>
</feature>
<reference evidence="2 3" key="1">
    <citation type="journal article" date="2022" name="Int. J. Syst. Evol. Microbiol.">
        <title>Pseudomonas aegrilactucae sp. nov. and Pseudomonas morbosilactucae sp. nov., pathogens causing bacterial rot of lettuce in Japan.</title>
        <authorList>
            <person name="Sawada H."/>
            <person name="Fujikawa T."/>
            <person name="Satou M."/>
        </authorList>
    </citation>
    <scope>NUCLEOTIDE SEQUENCE [LARGE SCALE GENOMIC DNA]</scope>
    <source>
        <strain evidence="2 3">MAFF 302030</strain>
    </source>
</reference>
<keyword evidence="1" id="KW-1133">Transmembrane helix</keyword>
<proteinExistence type="predicted"/>
<feature type="transmembrane region" description="Helical" evidence="1">
    <location>
        <begin position="12"/>
        <end position="33"/>
    </location>
</feature>
<comment type="caution">
    <text evidence="2">The sequence shown here is derived from an EMBL/GenBank/DDBJ whole genome shotgun (WGS) entry which is preliminary data.</text>
</comment>
<reference evidence="2 3" key="2">
    <citation type="journal article" date="2023" name="Plant Pathol.">
        <title>Dismantling and reorganizing Pseudomonas marginalis sensu#lato.</title>
        <authorList>
            <person name="Sawada H."/>
            <person name="Fujikawa T."/>
            <person name="Satou M."/>
        </authorList>
    </citation>
    <scope>NUCLEOTIDE SEQUENCE [LARGE SCALE GENOMIC DNA]</scope>
    <source>
        <strain evidence="2 3">MAFF 302030</strain>
    </source>
</reference>
<keyword evidence="1" id="KW-0472">Membrane</keyword>